<dbReference type="PIRSF" id="PIRSF034565">
    <property type="entry name" value="UCP034565"/>
    <property type="match status" value="1"/>
</dbReference>
<name>W0I0D2_9GAMM</name>
<sequence length="355" mass="39530">MATLLHDNSVLIQTLIERLKASQGTELTTLYNELRASTGYVLQEYDGTINTMGQRDEISKLLANAMYGPVDGYSKQLLALCDQLSGDVAQLELNSLSSIPGMPGLIVPDTDKIIRQVHNRPLSIRNWRGELLLDPFIKDWETLTLTAANNAVLRSWREGQTIQQLTTALRGTRALNGADGIIGQYVKNADAIARTAIQHTATVARETFFDVNDDVVDKVQFVATLDNRTTAICRSLDGREFAINVGPRPPLHIRCRSTIIPVLADSALNDILREGETRASSDGYISSDETYYQWLLRQPDKQQDMIIGKNRGKLLRDGGLSAERFAALQLDRNFEPMTLEEMRKIAPEAFKRAGI</sequence>
<evidence type="ECO:0000313" key="2">
    <source>
        <dbReference type="EMBL" id="AHF77908.1"/>
    </source>
</evidence>
<dbReference type="InterPro" id="IPR017029">
    <property type="entry name" value="Phage_head_put"/>
</dbReference>
<evidence type="ECO:0000313" key="3">
    <source>
        <dbReference type="Proteomes" id="UP000019028"/>
    </source>
</evidence>
<keyword evidence="3" id="KW-1185">Reference proteome</keyword>
<organism evidence="2 3">
    <name type="scientific">Sodalis praecaptivus</name>
    <dbReference type="NCBI Taxonomy" id="1239307"/>
    <lineage>
        <taxon>Bacteria</taxon>
        <taxon>Pseudomonadati</taxon>
        <taxon>Pseudomonadota</taxon>
        <taxon>Gammaproteobacteria</taxon>
        <taxon>Enterobacterales</taxon>
        <taxon>Bruguierivoracaceae</taxon>
        <taxon>Sodalis</taxon>
    </lineage>
</organism>
<dbReference type="NCBIfam" id="TIGR01641">
    <property type="entry name" value="phageSPP1_gp7"/>
    <property type="match status" value="1"/>
</dbReference>
<reference evidence="2 3" key="1">
    <citation type="journal article" date="2014" name="Genome Biol. Evol.">
        <title>Genome degeneration and adaptation in a nascent stage of symbiosis.</title>
        <authorList>
            <person name="Oakeson K.F."/>
            <person name="Gil R."/>
            <person name="Clayton A.L."/>
            <person name="Dunn D.M."/>
            <person name="von Niederhausern A.C."/>
            <person name="Hamil C."/>
            <person name="Aoyagi A."/>
            <person name="Duval B."/>
            <person name="Baca A."/>
            <person name="Silva F.J."/>
            <person name="Vallier A."/>
            <person name="Jackson D.G."/>
            <person name="Latorre A."/>
            <person name="Weiss R.B."/>
            <person name="Heddi A."/>
            <person name="Moya A."/>
            <person name="Dale C."/>
        </authorList>
    </citation>
    <scope>NUCLEOTIDE SEQUENCE [LARGE SCALE GENOMIC DNA]</scope>
    <source>
        <strain evidence="2 3">HS1</strain>
    </source>
</reference>
<gene>
    <name evidence="2" type="ORF">Sant_2897</name>
</gene>
<dbReference type="Proteomes" id="UP000019028">
    <property type="component" value="Chromosome"/>
</dbReference>
<protein>
    <submittedName>
        <fullName evidence="2">Phage head morphogenesis protein gp7</fullName>
    </submittedName>
</protein>
<proteinExistence type="predicted"/>
<dbReference type="InterPro" id="IPR006528">
    <property type="entry name" value="Phage_head_morphogenesis_dom"/>
</dbReference>
<dbReference type="OrthoDB" id="8614104at2"/>
<dbReference type="HOGENOM" id="CLU_036295_0_0_6"/>
<dbReference type="EMBL" id="CP006569">
    <property type="protein sequence ID" value="AHF77908.1"/>
    <property type="molecule type" value="Genomic_DNA"/>
</dbReference>
<dbReference type="PATRIC" id="fig|1239307.3.peg.3208"/>
<dbReference type="AlphaFoldDB" id="W0I0D2"/>
<dbReference type="Pfam" id="PF04233">
    <property type="entry name" value="Phage_Mu_F"/>
    <property type="match status" value="1"/>
</dbReference>
<accession>W0I0D2</accession>
<dbReference type="RefSeq" id="WP_025423055.1">
    <property type="nucleotide sequence ID" value="NZ_CP006569.1"/>
</dbReference>
<feature type="domain" description="Phage head morphogenesis" evidence="1">
    <location>
        <begin position="150"/>
        <end position="260"/>
    </location>
</feature>
<evidence type="ECO:0000259" key="1">
    <source>
        <dbReference type="Pfam" id="PF04233"/>
    </source>
</evidence>
<dbReference type="KEGG" id="sod:Sant_2897"/>